<proteinExistence type="predicted"/>
<evidence type="ECO:0000256" key="1">
    <source>
        <dbReference type="SAM" id="Coils"/>
    </source>
</evidence>
<dbReference type="RefSeq" id="WP_262064689.1">
    <property type="nucleotide sequence ID" value="NZ_JAMXOD010000001.1"/>
</dbReference>
<evidence type="ECO:0000313" key="3">
    <source>
        <dbReference type="EMBL" id="MCP1100902.1"/>
    </source>
</evidence>
<gene>
    <name evidence="3" type="ORF">NK125_00555</name>
</gene>
<keyword evidence="4" id="KW-1185">Reference proteome</keyword>
<evidence type="ECO:0000259" key="2">
    <source>
        <dbReference type="Pfam" id="PF07693"/>
    </source>
</evidence>
<protein>
    <submittedName>
        <fullName evidence="3">KAP family NTPase</fullName>
    </submittedName>
</protein>
<comment type="caution">
    <text evidence="3">The sequence shown here is derived from an EMBL/GenBank/DDBJ whole genome shotgun (WGS) entry which is preliminary data.</text>
</comment>
<organism evidence="3 4">
    <name type="scientific">Aequitasia blattaphilus</name>
    <dbReference type="NCBI Taxonomy" id="2949332"/>
    <lineage>
        <taxon>Bacteria</taxon>
        <taxon>Bacillati</taxon>
        <taxon>Bacillota</taxon>
        <taxon>Clostridia</taxon>
        <taxon>Lachnospirales</taxon>
        <taxon>Lachnospiraceae</taxon>
        <taxon>Aequitasia</taxon>
    </lineage>
</organism>
<keyword evidence="1" id="KW-0175">Coiled coil</keyword>
<name>A0ABT1E4Y5_9FIRM</name>
<feature type="coiled-coil region" evidence="1">
    <location>
        <begin position="625"/>
        <end position="652"/>
    </location>
</feature>
<feature type="domain" description="KAP NTPase" evidence="2">
    <location>
        <begin position="20"/>
        <end position="301"/>
    </location>
</feature>
<dbReference type="EMBL" id="JAMZFW010000001">
    <property type="protein sequence ID" value="MCP1100902.1"/>
    <property type="molecule type" value="Genomic_DNA"/>
</dbReference>
<reference evidence="3 4" key="1">
    <citation type="journal article" date="2022" name="Genome Biol. Evol.">
        <title>Host diet, physiology and behaviors set the stage for Lachnospiraceae cladogenesis.</title>
        <authorList>
            <person name="Vera-Ponce De Leon A."/>
            <person name="Schneider M."/>
            <person name="Jahnes B.C."/>
            <person name="Sadowski V."/>
            <person name="Camuy-Velez L.A."/>
            <person name="Duan J."/>
            <person name="Sabree Z.L."/>
        </authorList>
    </citation>
    <scope>NUCLEOTIDE SEQUENCE [LARGE SCALE GENOMIC DNA]</scope>
    <source>
        <strain evidence="3 4">PAL113</strain>
    </source>
</reference>
<accession>A0ABT1E4Y5</accession>
<dbReference type="InterPro" id="IPR011646">
    <property type="entry name" value="KAP_P-loop"/>
</dbReference>
<evidence type="ECO:0000313" key="4">
    <source>
        <dbReference type="Proteomes" id="UP001523566"/>
    </source>
</evidence>
<dbReference type="InterPro" id="IPR027417">
    <property type="entry name" value="P-loop_NTPase"/>
</dbReference>
<dbReference type="Proteomes" id="UP001523566">
    <property type="component" value="Unassembled WGS sequence"/>
</dbReference>
<sequence>MATVDELVYFCQEENVFGALMFTGKWGCGKTYLIENDLAKALGNEYIILRISLFGESSIDSIHQKVQKAYFQEVMLNMGGNIEEFAKAFPHVSSEKAAQLGDHVEKVTETISDLSEKIGKSKFGKVVQFASGMAKKVPGFDKILALNPSDCMPVEESIAGRHVILVFDDLERSNLDEIDVLGCINEYSENKHIKTIIVANEEKIIAKNQESHEDGEEGFSGTERKSGKIKYSEIKEKIVTRTLKNIPDYKKIIENLAMSYQTKKYEYKDFLSNHIVDLINVFICGNIENIRSVKCAMQDFQRVFVELKEKGIDEELPAYFQTFVSYTLLAKEGKISKSDRYGYIFCDADVEKEYPGYYVRRYMLTSIREWIMMGEWNEKNISDDINKMIEVKRKATPEELVRNMRLIDLEEDVIREGFPEVLQNAYKGQLLVDEYIDLIGNILLARTIAYELPEVPDMKKLDEGVDICLETICNSDEPDTRVRRMISPNDVNSLTKEEGLIYEKICRFREEEVQMFAINKKKYLTALKSENISDLYECENKRFNIFDEEVCQAVMECYKKLQNSDRVSFIGVFQKIWESKIGSQDFLIAKSMPNFEKLKNELTTNRTNELQAEYGLKAALTQNFINDVTKIIEAIKKRLADMTKKVNEDEET</sequence>
<dbReference type="Pfam" id="PF07693">
    <property type="entry name" value="KAP_NTPase"/>
    <property type="match status" value="1"/>
</dbReference>
<dbReference type="SUPFAM" id="SSF52540">
    <property type="entry name" value="P-loop containing nucleoside triphosphate hydrolases"/>
    <property type="match status" value="1"/>
</dbReference>